<gene>
    <name evidence="2" type="primary">GYC88E_1</name>
    <name evidence="2" type="ORF">SK128_010498</name>
</gene>
<dbReference type="GO" id="GO:0004383">
    <property type="term" value="F:guanylate cyclase activity"/>
    <property type="evidence" value="ECO:0007669"/>
    <property type="project" value="UniProtKB-EC"/>
</dbReference>
<dbReference type="Pfam" id="PF07700">
    <property type="entry name" value="HNOB"/>
    <property type="match status" value="1"/>
</dbReference>
<comment type="caution">
    <text evidence="2">The sequence shown here is derived from an EMBL/GenBank/DDBJ whole genome shotgun (WGS) entry which is preliminary data.</text>
</comment>
<dbReference type="PANTHER" id="PTHR45655">
    <property type="entry name" value="GUANYLATE CYCLASE SOLUBLE SUBUNIT BETA-2"/>
    <property type="match status" value="1"/>
</dbReference>
<dbReference type="Gene3D" id="3.90.1520.10">
    <property type="entry name" value="H-NOX domain"/>
    <property type="match status" value="1"/>
</dbReference>
<dbReference type="GO" id="GO:0008074">
    <property type="term" value="C:guanylate cyclase complex, soluble"/>
    <property type="evidence" value="ECO:0007669"/>
    <property type="project" value="TreeGrafter"/>
</dbReference>
<dbReference type="EC" id="4.6.1.2" evidence="2"/>
<dbReference type="InterPro" id="IPR011644">
    <property type="entry name" value="Heme_NO-bd"/>
</dbReference>
<dbReference type="AlphaFoldDB" id="A0AAN9A1D4"/>
<proteinExistence type="predicted"/>
<keyword evidence="3" id="KW-1185">Reference proteome</keyword>
<accession>A0AAN9A1D4</accession>
<organism evidence="2 3">
    <name type="scientific">Halocaridina rubra</name>
    <name type="common">Hawaiian red shrimp</name>
    <dbReference type="NCBI Taxonomy" id="373956"/>
    <lineage>
        <taxon>Eukaryota</taxon>
        <taxon>Metazoa</taxon>
        <taxon>Ecdysozoa</taxon>
        <taxon>Arthropoda</taxon>
        <taxon>Crustacea</taxon>
        <taxon>Multicrustacea</taxon>
        <taxon>Malacostraca</taxon>
        <taxon>Eumalacostraca</taxon>
        <taxon>Eucarida</taxon>
        <taxon>Decapoda</taxon>
        <taxon>Pleocyemata</taxon>
        <taxon>Caridea</taxon>
        <taxon>Atyoidea</taxon>
        <taxon>Atyidae</taxon>
        <taxon>Halocaridina</taxon>
    </lineage>
</organism>
<dbReference type="GO" id="GO:0019826">
    <property type="term" value="F:oxygen sensor activity"/>
    <property type="evidence" value="ECO:0007669"/>
    <property type="project" value="TreeGrafter"/>
</dbReference>
<sequence length="258" mass="30201">MYGLLVENFSEYIKGEFGEDKWEEIRRHARIEQSDFSTHKVYNETLLPKLAKSAVELLGIPSEKLMFGMGTYFVEFVGQYGYDRVLSVLGRHVRDFLNGLDNLHEYLKFSYPRMKPPSFFCENESSTGMLLHYRSRRRGYAYYTMGQITQVAKYFYDCPLEMELLQEEFVFDTSHVTFQLTFDNRAFSNQVSLTLLREENVLPLKGNMLFEIFPFCILFSSTDYVSLFEYISYCDESLLSVHPHDAVPYIGDANVHHS</sequence>
<dbReference type="GO" id="GO:0038060">
    <property type="term" value="P:nitric oxide-cGMP-mediated signaling"/>
    <property type="evidence" value="ECO:0007669"/>
    <property type="project" value="TreeGrafter"/>
</dbReference>
<dbReference type="EMBL" id="JAXCGZ010017134">
    <property type="protein sequence ID" value="KAK7068740.1"/>
    <property type="molecule type" value="Genomic_DNA"/>
</dbReference>
<dbReference type="GO" id="GO:0070482">
    <property type="term" value="P:response to oxygen levels"/>
    <property type="evidence" value="ECO:0007669"/>
    <property type="project" value="TreeGrafter"/>
</dbReference>
<evidence type="ECO:0000313" key="2">
    <source>
        <dbReference type="EMBL" id="KAK7068740.1"/>
    </source>
</evidence>
<keyword evidence="2" id="KW-0456">Lyase</keyword>
<feature type="domain" description="Heme NO-binding" evidence="1">
    <location>
        <begin position="2"/>
        <end position="163"/>
    </location>
</feature>
<dbReference type="PANTHER" id="PTHR45655:SF10">
    <property type="entry name" value="SOLUBLE GUANYLATE CYCLASE 88E"/>
    <property type="match status" value="1"/>
</dbReference>
<dbReference type="GO" id="GO:0020037">
    <property type="term" value="F:heme binding"/>
    <property type="evidence" value="ECO:0007669"/>
    <property type="project" value="InterPro"/>
</dbReference>
<dbReference type="GO" id="GO:0070026">
    <property type="term" value="F:nitric oxide binding"/>
    <property type="evidence" value="ECO:0007669"/>
    <property type="project" value="TreeGrafter"/>
</dbReference>
<reference evidence="2 3" key="1">
    <citation type="submission" date="2023-11" db="EMBL/GenBank/DDBJ databases">
        <title>Halocaridina rubra genome assembly.</title>
        <authorList>
            <person name="Smith C."/>
        </authorList>
    </citation>
    <scope>NUCLEOTIDE SEQUENCE [LARGE SCALE GENOMIC DNA]</scope>
    <source>
        <strain evidence="2">EP-1</strain>
        <tissue evidence="2">Whole</tissue>
    </source>
</reference>
<name>A0AAN9A1D4_HALRR</name>
<dbReference type="InterPro" id="IPR024096">
    <property type="entry name" value="NO_sig/Golgi_transp_ligand-bd"/>
</dbReference>
<dbReference type="Proteomes" id="UP001381693">
    <property type="component" value="Unassembled WGS sequence"/>
</dbReference>
<dbReference type="SUPFAM" id="SSF111126">
    <property type="entry name" value="Ligand-binding domain in the NO signalling and Golgi transport"/>
    <property type="match status" value="1"/>
</dbReference>
<protein>
    <submittedName>
        <fullName evidence="2">Soluble guanylate cyclase 88E</fullName>
        <ecNumber evidence="2">4.6.1.2</ecNumber>
    </submittedName>
</protein>
<dbReference type="InterPro" id="IPR038158">
    <property type="entry name" value="H-NOX_domain_sf"/>
</dbReference>
<evidence type="ECO:0000313" key="3">
    <source>
        <dbReference type="Proteomes" id="UP001381693"/>
    </source>
</evidence>
<evidence type="ECO:0000259" key="1">
    <source>
        <dbReference type="Pfam" id="PF07700"/>
    </source>
</evidence>